<dbReference type="Pfam" id="PF08814">
    <property type="entry name" value="XisH"/>
    <property type="match status" value="1"/>
</dbReference>
<gene>
    <name evidence="1" type="ORF">PMG25_18610</name>
</gene>
<evidence type="ECO:0000313" key="1">
    <source>
        <dbReference type="EMBL" id="MDJ1176099.1"/>
    </source>
</evidence>
<dbReference type="SUPFAM" id="SSF52980">
    <property type="entry name" value="Restriction endonuclease-like"/>
    <property type="match status" value="1"/>
</dbReference>
<dbReference type="EMBL" id="JAQOSO010000096">
    <property type="protein sequence ID" value="MDJ1176099.1"/>
    <property type="molecule type" value="Genomic_DNA"/>
</dbReference>
<comment type="caution">
    <text evidence="1">The sequence shown here is derived from an EMBL/GenBank/DDBJ whole genome shotgun (WGS) entry which is preliminary data.</text>
</comment>
<dbReference type="Proteomes" id="UP001235849">
    <property type="component" value="Unassembled WGS sequence"/>
</dbReference>
<proteinExistence type="predicted"/>
<dbReference type="Gene3D" id="3.40.1350.10">
    <property type="match status" value="1"/>
</dbReference>
<evidence type="ECO:0000313" key="2">
    <source>
        <dbReference type="Proteomes" id="UP001235849"/>
    </source>
</evidence>
<sequence length="138" mass="16283">MPQYDLYHHEVKNALSKDGWLITDDPYTLEYKGLRLYADLGAEKLLAAEKEERKIAIEIKVFNSISQITELQKAIGQYNMYQSILNRVSPERKLFLAISEEVYNDFFQKPAIQDIINDQKMYLMIFDPEQEVICQWLN</sequence>
<dbReference type="InterPro" id="IPR011335">
    <property type="entry name" value="Restrct_endonuc-II-like"/>
</dbReference>
<dbReference type="InterPro" id="IPR014919">
    <property type="entry name" value="XisH"/>
</dbReference>
<name>A0ABT7BAA3_9CYAN</name>
<dbReference type="RefSeq" id="WP_283768389.1">
    <property type="nucleotide sequence ID" value="NZ_JAQOSO010000096.1"/>
</dbReference>
<reference evidence="1 2" key="1">
    <citation type="submission" date="2023-01" db="EMBL/GenBank/DDBJ databases">
        <title>Novel diversity within Roseofilum (Cyanobacteria; Desertifilaceae) from marine benthic mats with descriptions of four novel species.</title>
        <authorList>
            <person name="Wang Y."/>
            <person name="Berthold D.E."/>
            <person name="Hu J."/>
            <person name="Lefler F.W."/>
            <person name="Laughinghouse H.D. IV."/>
        </authorList>
    </citation>
    <scope>NUCLEOTIDE SEQUENCE [LARGE SCALE GENOMIC DNA]</scope>
    <source>
        <strain evidence="1 2">BLCC-M114</strain>
    </source>
</reference>
<accession>A0ABT7BAA3</accession>
<organism evidence="1 2">
    <name type="scientific">Roseofilum capinflatum BLCC-M114</name>
    <dbReference type="NCBI Taxonomy" id="3022440"/>
    <lineage>
        <taxon>Bacteria</taxon>
        <taxon>Bacillati</taxon>
        <taxon>Cyanobacteriota</taxon>
        <taxon>Cyanophyceae</taxon>
        <taxon>Desertifilales</taxon>
        <taxon>Desertifilaceae</taxon>
        <taxon>Roseofilum</taxon>
        <taxon>Roseofilum capinflatum</taxon>
    </lineage>
</organism>
<dbReference type="CDD" id="cd22366">
    <property type="entry name" value="XisH-like"/>
    <property type="match status" value="1"/>
</dbReference>
<dbReference type="InterPro" id="IPR011856">
    <property type="entry name" value="tRNA_endonuc-like_dom_sf"/>
</dbReference>
<keyword evidence="2" id="KW-1185">Reference proteome</keyword>
<protein>
    <submittedName>
        <fullName evidence="1">Element excision factor XisH family protein</fullName>
    </submittedName>
</protein>